<sequence>MNKNYALITGSTAGIGLEIAQELASRGHNILLTARREDRLKDIAQQLIADHGVHADYVVADLGDVSAPGVIFNFCASNEYVVNILVNNAGYSINKKFHETGEEEEEKFLRVLGLGVIALTKRFIPGMLQQKSGKIMLVSSLAAFAPPATGWGALYGPVKTFVNRFGDALNLNYRSQGITATNVCPGFTVTEFHTASGMQDAMDEVPSFMKKDSKTVAKGAVDAMMKGKSVWVPGALNKMLAFLCNTLPTSLVIKMSSSLAGRRYE</sequence>
<dbReference type="GO" id="GO:0016491">
    <property type="term" value="F:oxidoreductase activity"/>
    <property type="evidence" value="ECO:0007669"/>
    <property type="project" value="UniProtKB-KW"/>
</dbReference>
<gene>
    <name evidence="3" type="ORF">ABS10_04580</name>
</gene>
<evidence type="ECO:0000313" key="4">
    <source>
        <dbReference type="Proteomes" id="UP000051027"/>
    </source>
</evidence>
<reference evidence="3 4" key="1">
    <citation type="submission" date="2015-10" db="EMBL/GenBank/DDBJ databases">
        <title>Metagenome-Assembled Genomes uncover a global brackish microbiome.</title>
        <authorList>
            <person name="Hugerth L.W."/>
            <person name="Larsson J."/>
            <person name="Alneberg J."/>
            <person name="Lindh M.V."/>
            <person name="Legrand C."/>
            <person name="Pinhassi J."/>
            <person name="Andersson A.F."/>
        </authorList>
    </citation>
    <scope>NUCLEOTIDE SEQUENCE [LARGE SCALE GENOMIC DNA]</scope>
    <source>
        <strain evidence="3">BACL1 MAG-120820-bin45</strain>
    </source>
</reference>
<dbReference type="Pfam" id="PF00106">
    <property type="entry name" value="adh_short"/>
    <property type="match status" value="1"/>
</dbReference>
<dbReference type="Proteomes" id="UP000051027">
    <property type="component" value="Unassembled WGS sequence"/>
</dbReference>
<dbReference type="AlphaFoldDB" id="A0A0R2U9A7"/>
<dbReference type="Gene3D" id="3.40.50.720">
    <property type="entry name" value="NAD(P)-binding Rossmann-like Domain"/>
    <property type="match status" value="1"/>
</dbReference>
<keyword evidence="2" id="KW-0560">Oxidoreductase</keyword>
<dbReference type="PRINTS" id="PR00081">
    <property type="entry name" value="GDHRDH"/>
</dbReference>
<evidence type="ECO:0000256" key="2">
    <source>
        <dbReference type="ARBA" id="ARBA00023002"/>
    </source>
</evidence>
<dbReference type="STRING" id="1655612.ABS10_04580"/>
<dbReference type="EMBL" id="LICS01000007">
    <property type="protein sequence ID" value="KRO96095.1"/>
    <property type="molecule type" value="Genomic_DNA"/>
</dbReference>
<dbReference type="InterPro" id="IPR036291">
    <property type="entry name" value="NAD(P)-bd_dom_sf"/>
</dbReference>
<dbReference type="InterPro" id="IPR002347">
    <property type="entry name" value="SDR_fam"/>
</dbReference>
<protein>
    <submittedName>
        <fullName evidence="3">Polyketide synthase</fullName>
    </submittedName>
</protein>
<dbReference type="SUPFAM" id="SSF51735">
    <property type="entry name" value="NAD(P)-binding Rossmann-fold domains"/>
    <property type="match status" value="1"/>
</dbReference>
<dbReference type="PANTHER" id="PTHR43899">
    <property type="entry name" value="RH59310P"/>
    <property type="match status" value="1"/>
</dbReference>
<evidence type="ECO:0000256" key="1">
    <source>
        <dbReference type="ARBA" id="ARBA00006484"/>
    </source>
</evidence>
<dbReference type="InterPro" id="IPR051019">
    <property type="entry name" value="VLCFA-Steroid_DH"/>
</dbReference>
<dbReference type="PANTHER" id="PTHR43899:SF13">
    <property type="entry name" value="RH59310P"/>
    <property type="match status" value="1"/>
</dbReference>
<comment type="similarity">
    <text evidence="1">Belongs to the short-chain dehydrogenases/reductases (SDR) family.</text>
</comment>
<accession>A0A0R2U9A7</accession>
<comment type="caution">
    <text evidence="3">The sequence shown here is derived from an EMBL/GenBank/DDBJ whole genome shotgun (WGS) entry which is preliminary data.</text>
</comment>
<name>A0A0R2U9A7_9GAMM</name>
<evidence type="ECO:0000313" key="3">
    <source>
        <dbReference type="EMBL" id="KRO96095.1"/>
    </source>
</evidence>
<dbReference type="PIRSF" id="PIRSF000126">
    <property type="entry name" value="11-beta-HSD1"/>
    <property type="match status" value="1"/>
</dbReference>
<organism evidence="3 4">
    <name type="scientific">SAR86 cluster bacterium BACL1 MAG-120820-bin45</name>
    <dbReference type="NCBI Taxonomy" id="1655612"/>
    <lineage>
        <taxon>Bacteria</taxon>
        <taxon>Pseudomonadati</taxon>
        <taxon>Pseudomonadota</taxon>
        <taxon>Gammaproteobacteria</taxon>
        <taxon>SAR86 cluster</taxon>
    </lineage>
</organism>
<proteinExistence type="inferred from homology"/>